<dbReference type="Proteomes" id="UP000322234">
    <property type="component" value="Unassembled WGS sequence"/>
</dbReference>
<dbReference type="Pfam" id="PF00001">
    <property type="entry name" value="7tm_1"/>
    <property type="match status" value="1"/>
</dbReference>
<evidence type="ECO:0000256" key="16">
    <source>
        <dbReference type="RuleBase" id="RU000688"/>
    </source>
</evidence>
<keyword evidence="4" id="KW-1003">Cell membrane</keyword>
<keyword evidence="21" id="KW-1185">Reference proteome</keyword>
<dbReference type="InterPro" id="IPR001758">
    <property type="entry name" value="Prost_EP4_rcpt"/>
</dbReference>
<dbReference type="EMBL" id="VBQZ03000001">
    <property type="protein sequence ID" value="MXQ79059.1"/>
    <property type="molecule type" value="Genomic_DNA"/>
</dbReference>
<feature type="compositionally biased region" description="Polar residues" evidence="17">
    <location>
        <begin position="394"/>
        <end position="403"/>
    </location>
</feature>
<evidence type="ECO:0000256" key="6">
    <source>
        <dbReference type="ARBA" id="ARBA00022692"/>
    </source>
</evidence>
<feature type="transmembrane region" description="Helical" evidence="18">
    <location>
        <begin position="125"/>
        <end position="143"/>
    </location>
</feature>
<feature type="domain" description="G-protein coupled receptors family 1 profile" evidence="19">
    <location>
        <begin position="62"/>
        <end position="354"/>
    </location>
</feature>
<dbReference type="GO" id="GO:0004957">
    <property type="term" value="F:prostaglandin E receptor activity"/>
    <property type="evidence" value="ECO:0007669"/>
    <property type="project" value="InterPro"/>
</dbReference>
<dbReference type="GO" id="GO:0005886">
    <property type="term" value="C:plasma membrane"/>
    <property type="evidence" value="ECO:0007669"/>
    <property type="project" value="UniProtKB-SubCell"/>
</dbReference>
<dbReference type="PANTHER" id="PTHR11866:SF6">
    <property type="entry name" value="PROSTAGLANDIN E2 RECEPTOR EP4 SUBTYPE"/>
    <property type="match status" value="1"/>
</dbReference>
<proteinExistence type="inferred from homology"/>
<keyword evidence="11 16" id="KW-0675">Receptor</keyword>
<dbReference type="PANTHER" id="PTHR11866">
    <property type="entry name" value="G-PROTEIN COUPLED RECEPTOR FAMILY 1 MEMBER"/>
    <property type="match status" value="1"/>
</dbReference>
<comment type="subunit">
    <text evidence="2">Interacts with FEM1A.</text>
</comment>
<keyword evidence="9 18" id="KW-0472">Membrane</keyword>
<dbReference type="InterPro" id="IPR000276">
    <property type="entry name" value="GPCR_Rhodpsn"/>
</dbReference>
<feature type="compositionally biased region" description="Basic and acidic residues" evidence="17">
    <location>
        <begin position="380"/>
        <end position="393"/>
    </location>
</feature>
<evidence type="ECO:0000256" key="10">
    <source>
        <dbReference type="ARBA" id="ARBA00023157"/>
    </source>
</evidence>
<feature type="transmembrane region" description="Helical" evidence="18">
    <location>
        <begin position="163"/>
        <end position="184"/>
    </location>
</feature>
<evidence type="ECO:0000256" key="9">
    <source>
        <dbReference type="ARBA" id="ARBA00023136"/>
    </source>
</evidence>
<comment type="subcellular location">
    <subcellularLocation>
        <location evidence="1">Cell membrane</location>
        <topology evidence="1">Multi-pass membrane protein</topology>
    </subcellularLocation>
</comment>
<protein>
    <recommendedName>
        <fullName evidence="3">Prostaglandin E2 receptor EP4 subtype</fullName>
    </recommendedName>
    <alternativeName>
        <fullName evidence="15">Prostanoid EP4 receptor</fullName>
    </alternativeName>
</protein>
<dbReference type="InterPro" id="IPR001244">
    <property type="entry name" value="Prostglndn_DP_rcpt"/>
</dbReference>
<name>A0A6B0QN97_9CETA</name>
<keyword evidence="5" id="KW-0597">Phosphoprotein</keyword>
<accession>A0A6B0QN97</accession>
<feature type="region of interest" description="Disordered" evidence="17">
    <location>
        <begin position="380"/>
        <end position="403"/>
    </location>
</feature>
<dbReference type="GO" id="GO:0006954">
    <property type="term" value="P:inflammatory response"/>
    <property type="evidence" value="ECO:0007669"/>
    <property type="project" value="TreeGrafter"/>
</dbReference>
<feature type="transmembrane region" description="Helical" evidence="18">
    <location>
        <begin position="297"/>
        <end position="319"/>
    </location>
</feature>
<dbReference type="AlphaFoldDB" id="A0A6B0QN97"/>
<dbReference type="PRINTS" id="PR00586">
    <property type="entry name" value="PRSTNOIDEP4R"/>
</dbReference>
<evidence type="ECO:0000256" key="18">
    <source>
        <dbReference type="SAM" id="Phobius"/>
    </source>
</evidence>
<dbReference type="GO" id="GO:0007189">
    <property type="term" value="P:adenylate cyclase-activating G protein-coupled receptor signaling pathway"/>
    <property type="evidence" value="ECO:0007669"/>
    <property type="project" value="TreeGrafter"/>
</dbReference>
<keyword evidence="13 16" id="KW-0807">Transducer</keyword>
<dbReference type="SUPFAM" id="SSF81321">
    <property type="entry name" value="Family A G protein-coupled receptor-like"/>
    <property type="match status" value="1"/>
</dbReference>
<comment type="function">
    <text evidence="14">Receptor for prostaglandin E2 (PGE2). The activity of this receptor is mediated by G(s) proteins that stimulate adenylate cyclase. Has a relaxing effect on smooth muscle. May play an important role in regulating renal hemodynamics, intestinal epithelial transport, adrenal aldosterone secretion, and uterine function.</text>
</comment>
<keyword evidence="10" id="KW-1015">Disulfide bond</keyword>
<dbReference type="GO" id="GO:0007204">
    <property type="term" value="P:positive regulation of cytosolic calcium ion concentration"/>
    <property type="evidence" value="ECO:0007669"/>
    <property type="project" value="TreeGrafter"/>
</dbReference>
<evidence type="ECO:0000259" key="19">
    <source>
        <dbReference type="PROSITE" id="PS50262"/>
    </source>
</evidence>
<dbReference type="InterPro" id="IPR017452">
    <property type="entry name" value="GPCR_Rhodpsn_7TM"/>
</dbReference>
<dbReference type="CDD" id="cd15142">
    <property type="entry name" value="7tmA_PGE2_EP4"/>
    <property type="match status" value="1"/>
</dbReference>
<evidence type="ECO:0000256" key="13">
    <source>
        <dbReference type="ARBA" id="ARBA00023224"/>
    </source>
</evidence>
<evidence type="ECO:0000256" key="17">
    <source>
        <dbReference type="SAM" id="MobiDB-lite"/>
    </source>
</evidence>
<dbReference type="PROSITE" id="PS50262">
    <property type="entry name" value="G_PROTEIN_RECEP_F1_2"/>
    <property type="match status" value="1"/>
</dbReference>
<feature type="transmembrane region" description="Helical" evidence="18">
    <location>
        <begin position="49"/>
        <end position="70"/>
    </location>
</feature>
<comment type="similarity">
    <text evidence="16">Belongs to the G-protein coupled receptor 1 family.</text>
</comment>
<dbReference type="PRINTS" id="PR00237">
    <property type="entry name" value="GPCRRHODOPSN"/>
</dbReference>
<evidence type="ECO:0000256" key="14">
    <source>
        <dbReference type="ARBA" id="ARBA00025493"/>
    </source>
</evidence>
<dbReference type="GO" id="GO:0050728">
    <property type="term" value="P:negative regulation of inflammatory response"/>
    <property type="evidence" value="ECO:0007669"/>
    <property type="project" value="TreeGrafter"/>
</dbReference>
<evidence type="ECO:0000256" key="12">
    <source>
        <dbReference type="ARBA" id="ARBA00023180"/>
    </source>
</evidence>
<evidence type="ECO:0000256" key="11">
    <source>
        <dbReference type="ARBA" id="ARBA00023170"/>
    </source>
</evidence>
<evidence type="ECO:0000256" key="3">
    <source>
        <dbReference type="ARBA" id="ARBA00019131"/>
    </source>
</evidence>
<dbReference type="GO" id="GO:0071380">
    <property type="term" value="P:cellular response to prostaglandin E stimulus"/>
    <property type="evidence" value="ECO:0007669"/>
    <property type="project" value="TreeGrafter"/>
</dbReference>
<dbReference type="Gene3D" id="1.20.1070.10">
    <property type="entry name" value="Rhodopsin 7-helix transmembrane proteins"/>
    <property type="match status" value="1"/>
</dbReference>
<comment type="caution">
    <text evidence="20">The sequence shown here is derived from an EMBL/GenBank/DDBJ whole genome shotgun (WGS) entry which is preliminary data.</text>
</comment>
<dbReference type="InterPro" id="IPR008365">
    <property type="entry name" value="Prostanoid_rcpt"/>
</dbReference>
<dbReference type="PRINTS" id="PR01788">
    <property type="entry name" value="PROSTANOIDR"/>
</dbReference>
<evidence type="ECO:0000313" key="20">
    <source>
        <dbReference type="EMBL" id="MXQ79059.1"/>
    </source>
</evidence>
<feature type="transmembrane region" description="Helical" evidence="18">
    <location>
        <begin position="214"/>
        <end position="239"/>
    </location>
</feature>
<sequence length="511" mass="56055">MFVTGQFKCNEFTRPSLAVQGSVPSATTMTAPGTNASSSQASNPLNSPVTIPAVMFIFGVVGNLVAIVVLCKSRKEQKETTFYTLVCGLAVTDLLGTLLVSPVTIATYLKGQWPGGHALCEYSTFILLFFGLSGLSIICAMSIERYLAINHAYFYSHYVDKRLAGLTLFAVYASNVLFCALPSMGLGSSRLQYPATWCFIDWTTNVTAHAAFSYMYAGFSSFLILATVLCNVLVCGALLRMHRHEAEMAVVILKSSEVRGAFAHFCLFFLYSSQSPLRSCCKEKLRLHFFFKSFYQLLRVFSSKFGTLLFILIFVRVFVNQLYRPQLEPVISKNPDLQAIRIASVNPILDPWIYILLRKTVLSKAIEKIKCLFCRIGGSRRERSGPHCSDSRRTSSAVSGHSRSFLSRELKEISSTSQTLLYTPELSENGLGGGRNLLPGVPGVGLTQIDSTSLRTLRISETSDSSQGQDSESFLLVDEVGGSCRAGPAPKGSSLQVTFPSETLNLSEKCI</sequence>
<dbReference type="PROSITE" id="PS00237">
    <property type="entry name" value="G_PROTEIN_RECEP_F1_1"/>
    <property type="match status" value="1"/>
</dbReference>
<evidence type="ECO:0000256" key="4">
    <source>
        <dbReference type="ARBA" id="ARBA00022475"/>
    </source>
</evidence>
<evidence type="ECO:0000256" key="2">
    <source>
        <dbReference type="ARBA" id="ARBA00011094"/>
    </source>
</evidence>
<organism evidence="20 21">
    <name type="scientific">Bos mutus</name>
    <name type="common">wild yak</name>
    <dbReference type="NCBI Taxonomy" id="72004"/>
    <lineage>
        <taxon>Eukaryota</taxon>
        <taxon>Metazoa</taxon>
        <taxon>Chordata</taxon>
        <taxon>Craniata</taxon>
        <taxon>Vertebrata</taxon>
        <taxon>Euteleostomi</taxon>
        <taxon>Mammalia</taxon>
        <taxon>Eutheria</taxon>
        <taxon>Laurasiatheria</taxon>
        <taxon>Artiodactyla</taxon>
        <taxon>Ruminantia</taxon>
        <taxon>Pecora</taxon>
        <taxon>Bovidae</taxon>
        <taxon>Bovinae</taxon>
        <taxon>Bos</taxon>
    </lineage>
</organism>
<evidence type="ECO:0000256" key="1">
    <source>
        <dbReference type="ARBA" id="ARBA00004651"/>
    </source>
</evidence>
<evidence type="ECO:0000256" key="7">
    <source>
        <dbReference type="ARBA" id="ARBA00022989"/>
    </source>
</evidence>
<gene>
    <name evidence="20" type="ORF">E5288_WYG000470</name>
</gene>
<evidence type="ECO:0000313" key="21">
    <source>
        <dbReference type="Proteomes" id="UP000322234"/>
    </source>
</evidence>
<evidence type="ECO:0000256" key="15">
    <source>
        <dbReference type="ARBA" id="ARBA00031869"/>
    </source>
</evidence>
<keyword evidence="6 16" id="KW-0812">Transmembrane</keyword>
<dbReference type="PRINTS" id="PR00428">
    <property type="entry name" value="PROSTAGLNDNR"/>
</dbReference>
<evidence type="ECO:0000256" key="8">
    <source>
        <dbReference type="ARBA" id="ARBA00023040"/>
    </source>
</evidence>
<keyword evidence="12" id="KW-0325">Glycoprotein</keyword>
<evidence type="ECO:0000256" key="5">
    <source>
        <dbReference type="ARBA" id="ARBA00022553"/>
    </source>
</evidence>
<reference evidence="20" key="1">
    <citation type="submission" date="2019-10" db="EMBL/GenBank/DDBJ databases">
        <title>The sequence and de novo assembly of the wild yak genome.</title>
        <authorList>
            <person name="Liu Y."/>
        </authorList>
    </citation>
    <scope>NUCLEOTIDE SEQUENCE [LARGE SCALE GENOMIC DNA]</scope>
    <source>
        <strain evidence="20">WY2019</strain>
    </source>
</reference>
<keyword evidence="7 18" id="KW-1133">Transmembrane helix</keyword>
<feature type="transmembrane region" description="Helical" evidence="18">
    <location>
        <begin position="82"/>
        <end position="105"/>
    </location>
</feature>
<keyword evidence="8 16" id="KW-0297">G-protein coupled receptor</keyword>